<evidence type="ECO:0000313" key="8">
    <source>
        <dbReference type="EMBL" id="RHN10344.1"/>
    </source>
</evidence>
<sequence length="299" mass="33794">MIQVNHLEKSFEGFHALKGVDMHVEKGAIYGLVGPNGAGKSTLIRHITGVYKPDAGEVLIAGKPVYENKKVKAKFSYIPDEIFYFMQADTMEMKRFYQGIYPAFDEKLFYRMQEFFPNIDVKRSIRRLSKGMQKQVAFWLAICAKPELMILDEPVDGLDPVMRRQIWSIIMSEVAENQMTVLVSSHNLRELEDVCDHVGIMHQGTIMIERSLSDLQGSVSKIQVACQNGVPKLPEEFEVLHMSNTGRVYTLIVKGDPEDAKKALAAANPAIVDVLPLTLEEIFIYEMGGADYEVKDILF</sequence>
<dbReference type="SUPFAM" id="SSF52540">
    <property type="entry name" value="P-loop containing nucleoside triphosphate hydrolases"/>
    <property type="match status" value="1"/>
</dbReference>
<dbReference type="PANTHER" id="PTHR42711">
    <property type="entry name" value="ABC TRANSPORTER ATP-BINDING PROTEIN"/>
    <property type="match status" value="1"/>
</dbReference>
<dbReference type="Proteomes" id="UP000284465">
    <property type="component" value="Unassembled WGS sequence"/>
</dbReference>
<dbReference type="InterPro" id="IPR003439">
    <property type="entry name" value="ABC_transporter-like_ATP-bd"/>
</dbReference>
<dbReference type="EMBL" id="QRQN01000005">
    <property type="protein sequence ID" value="RHN10344.1"/>
    <property type="molecule type" value="Genomic_DNA"/>
</dbReference>
<accession>A0A173RMX7</accession>
<dbReference type="EMBL" id="QSFP01000001">
    <property type="protein sequence ID" value="RHA70129.1"/>
    <property type="molecule type" value="Genomic_DNA"/>
</dbReference>
<keyword evidence="3" id="KW-0547">Nucleotide-binding</keyword>
<dbReference type="GO" id="GO:0016887">
    <property type="term" value="F:ATP hydrolysis activity"/>
    <property type="evidence" value="ECO:0007669"/>
    <property type="project" value="InterPro"/>
</dbReference>
<evidence type="ECO:0000313" key="10">
    <source>
        <dbReference type="Proteomes" id="UP000283586"/>
    </source>
</evidence>
<dbReference type="InterPro" id="IPR003593">
    <property type="entry name" value="AAA+_ATPase"/>
</dbReference>
<evidence type="ECO:0000256" key="2">
    <source>
        <dbReference type="ARBA" id="ARBA00022448"/>
    </source>
</evidence>
<keyword evidence="2" id="KW-0813">Transport</keyword>
<dbReference type="Proteomes" id="UP000283586">
    <property type="component" value="Unassembled WGS sequence"/>
</dbReference>
<reference evidence="6 9" key="1">
    <citation type="submission" date="2015-09" db="EMBL/GenBank/DDBJ databases">
        <authorList>
            <consortium name="Pathogen Informatics"/>
        </authorList>
    </citation>
    <scope>NUCLEOTIDE SEQUENCE [LARGE SCALE GENOMIC DNA]</scope>
    <source>
        <strain evidence="6 9">2789STDY5834960</strain>
    </source>
</reference>
<gene>
    <name evidence="6" type="primary">ybhF_1</name>
    <name evidence="7" type="ORF">DW927_00210</name>
    <name evidence="8" type="ORF">DWZ31_06030</name>
    <name evidence="6" type="ORF">ERS852572_00492</name>
</gene>
<dbReference type="PANTHER" id="PTHR42711:SF5">
    <property type="entry name" value="ABC TRANSPORTER ATP-BINDING PROTEIN NATA"/>
    <property type="match status" value="1"/>
</dbReference>
<dbReference type="OrthoDB" id="9804819at2"/>
<name>A0A173RMX7_9FIRM</name>
<evidence type="ECO:0000259" key="5">
    <source>
        <dbReference type="PROSITE" id="PS50893"/>
    </source>
</evidence>
<dbReference type="Pfam" id="PF00005">
    <property type="entry name" value="ABC_tran"/>
    <property type="match status" value="1"/>
</dbReference>
<evidence type="ECO:0000313" key="9">
    <source>
        <dbReference type="Proteomes" id="UP000095350"/>
    </source>
</evidence>
<dbReference type="PROSITE" id="PS50893">
    <property type="entry name" value="ABC_TRANSPORTER_2"/>
    <property type="match status" value="1"/>
</dbReference>
<dbReference type="STRING" id="166486.ERS852572_00492"/>
<evidence type="ECO:0000313" key="6">
    <source>
        <dbReference type="EMBL" id="CUM79107.1"/>
    </source>
</evidence>
<evidence type="ECO:0000313" key="11">
    <source>
        <dbReference type="Proteomes" id="UP000284465"/>
    </source>
</evidence>
<evidence type="ECO:0000313" key="7">
    <source>
        <dbReference type="EMBL" id="RHA70129.1"/>
    </source>
</evidence>
<dbReference type="AlphaFoldDB" id="A0A173RMX7"/>
<comment type="similarity">
    <text evidence="1">Belongs to the ABC transporter superfamily.</text>
</comment>
<protein>
    <submittedName>
        <fullName evidence="7">ABC transporter ATP-binding protein</fullName>
    </submittedName>
</protein>
<dbReference type="SMART" id="SM00382">
    <property type="entry name" value="AAA"/>
    <property type="match status" value="1"/>
</dbReference>
<dbReference type="GO" id="GO:0005524">
    <property type="term" value="F:ATP binding"/>
    <property type="evidence" value="ECO:0007669"/>
    <property type="project" value="UniProtKB-KW"/>
</dbReference>
<dbReference type="PaxDb" id="166486-ERS852572_00492"/>
<reference evidence="10 11" key="2">
    <citation type="submission" date="2018-08" db="EMBL/GenBank/DDBJ databases">
        <title>A genome reference for cultivated species of the human gut microbiota.</title>
        <authorList>
            <person name="Zou Y."/>
            <person name="Xue W."/>
            <person name="Luo G."/>
        </authorList>
    </citation>
    <scope>NUCLEOTIDE SEQUENCE [LARGE SCALE GENOMIC DNA]</scope>
    <source>
        <strain evidence="8 10">AF31-21AC</strain>
        <strain evidence="7 11">AM43-11</strain>
    </source>
</reference>
<organism evidence="6 9">
    <name type="scientific">Roseburia intestinalis</name>
    <dbReference type="NCBI Taxonomy" id="166486"/>
    <lineage>
        <taxon>Bacteria</taxon>
        <taxon>Bacillati</taxon>
        <taxon>Bacillota</taxon>
        <taxon>Clostridia</taxon>
        <taxon>Lachnospirales</taxon>
        <taxon>Lachnospiraceae</taxon>
        <taxon>Roseburia</taxon>
    </lineage>
</organism>
<dbReference type="CDD" id="cd03230">
    <property type="entry name" value="ABC_DR_subfamily_A"/>
    <property type="match status" value="1"/>
</dbReference>
<feature type="domain" description="ABC transporter" evidence="5">
    <location>
        <begin position="2"/>
        <end position="228"/>
    </location>
</feature>
<dbReference type="InterPro" id="IPR050763">
    <property type="entry name" value="ABC_transporter_ATP-binding"/>
</dbReference>
<evidence type="ECO:0000256" key="3">
    <source>
        <dbReference type="ARBA" id="ARBA00022741"/>
    </source>
</evidence>
<dbReference type="Gene3D" id="3.40.50.300">
    <property type="entry name" value="P-loop containing nucleotide triphosphate hydrolases"/>
    <property type="match status" value="1"/>
</dbReference>
<evidence type="ECO:0000256" key="4">
    <source>
        <dbReference type="ARBA" id="ARBA00022840"/>
    </source>
</evidence>
<keyword evidence="4 6" id="KW-0067">ATP-binding</keyword>
<dbReference type="InterPro" id="IPR027417">
    <property type="entry name" value="P-loop_NTPase"/>
</dbReference>
<proteinExistence type="inferred from homology"/>
<evidence type="ECO:0000256" key="1">
    <source>
        <dbReference type="ARBA" id="ARBA00005417"/>
    </source>
</evidence>
<dbReference type="RefSeq" id="WP_055193200.1">
    <property type="nucleotide sequence ID" value="NZ_CABIYH010000003.1"/>
</dbReference>
<dbReference type="EMBL" id="CYXZ01000003">
    <property type="protein sequence ID" value="CUM79107.1"/>
    <property type="molecule type" value="Genomic_DNA"/>
</dbReference>
<dbReference type="Proteomes" id="UP000095350">
    <property type="component" value="Unassembled WGS sequence"/>
</dbReference>